<dbReference type="Pfam" id="PF00440">
    <property type="entry name" value="TetR_N"/>
    <property type="match status" value="1"/>
</dbReference>
<keyword evidence="5" id="KW-1185">Reference proteome</keyword>
<dbReference type="Gene3D" id="1.10.10.60">
    <property type="entry name" value="Homeodomain-like"/>
    <property type="match status" value="1"/>
</dbReference>
<name>A0ABV7GAB4_9PROT</name>
<dbReference type="InterPro" id="IPR001647">
    <property type="entry name" value="HTH_TetR"/>
</dbReference>
<evidence type="ECO:0000313" key="4">
    <source>
        <dbReference type="EMBL" id="MFC3127586.1"/>
    </source>
</evidence>
<dbReference type="PROSITE" id="PS50977">
    <property type="entry name" value="HTH_TETR_2"/>
    <property type="match status" value="1"/>
</dbReference>
<evidence type="ECO:0000313" key="5">
    <source>
        <dbReference type="Proteomes" id="UP001595593"/>
    </source>
</evidence>
<dbReference type="Pfam" id="PF08362">
    <property type="entry name" value="TetR_C_3"/>
    <property type="match status" value="1"/>
</dbReference>
<reference evidence="5" key="1">
    <citation type="journal article" date="2019" name="Int. J. Syst. Evol. Microbiol.">
        <title>The Global Catalogue of Microorganisms (GCM) 10K type strain sequencing project: providing services to taxonomists for standard genome sequencing and annotation.</title>
        <authorList>
            <consortium name="The Broad Institute Genomics Platform"/>
            <consortium name="The Broad Institute Genome Sequencing Center for Infectious Disease"/>
            <person name="Wu L."/>
            <person name="Ma J."/>
        </authorList>
    </citation>
    <scope>NUCLEOTIDE SEQUENCE [LARGE SCALE GENOMIC DNA]</scope>
    <source>
        <strain evidence="5">KCTC 52094</strain>
    </source>
</reference>
<sequence length="163" mass="17906">MPCEPAPRRRAQQRLAQILNAAEGVFAQADFRGANMAAIAAAAGLPKAILHCYFGTKEALYTELLDNILSLWLSATAPIRPEADPAFALESYIRDKMQCPGSVRWPRGSPPMKCCTGAQYLRSHLAGPLRRRAAEKSAVLQGWMDQGRMRPVIPLIFSLQSGR</sequence>
<accession>A0ABV7GAB4</accession>
<dbReference type="PRINTS" id="PR00455">
    <property type="entry name" value="HTHTETR"/>
</dbReference>
<feature type="DNA-binding region" description="H-T-H motif" evidence="2">
    <location>
        <begin position="35"/>
        <end position="54"/>
    </location>
</feature>
<dbReference type="InterPro" id="IPR036271">
    <property type="entry name" value="Tet_transcr_reg_TetR-rel_C_sf"/>
</dbReference>
<keyword evidence="1 2" id="KW-0238">DNA-binding</keyword>
<protein>
    <submittedName>
        <fullName evidence="4">TetR family transcriptional regulator C-terminal domain-containing protein</fullName>
    </submittedName>
</protein>
<feature type="domain" description="HTH tetR-type" evidence="3">
    <location>
        <begin position="12"/>
        <end position="72"/>
    </location>
</feature>
<dbReference type="SUPFAM" id="SSF46689">
    <property type="entry name" value="Homeodomain-like"/>
    <property type="match status" value="1"/>
</dbReference>
<comment type="caution">
    <text evidence="4">The sequence shown here is derived from an EMBL/GenBank/DDBJ whole genome shotgun (WGS) entry which is preliminary data.</text>
</comment>
<dbReference type="PANTHER" id="PTHR30055:SF196">
    <property type="entry name" value="HTH-TYPE TRANSCRIPTIONAL REGULATOR RUTR"/>
    <property type="match status" value="1"/>
</dbReference>
<evidence type="ECO:0000256" key="1">
    <source>
        <dbReference type="ARBA" id="ARBA00023125"/>
    </source>
</evidence>
<dbReference type="InterPro" id="IPR013573">
    <property type="entry name" value="Tscrpt_reg_YcdC_C"/>
</dbReference>
<proteinExistence type="predicted"/>
<dbReference type="RefSeq" id="WP_379599703.1">
    <property type="nucleotide sequence ID" value="NZ_JBHRTN010000029.1"/>
</dbReference>
<dbReference type="PANTHER" id="PTHR30055">
    <property type="entry name" value="HTH-TYPE TRANSCRIPTIONAL REGULATOR RUTR"/>
    <property type="match status" value="1"/>
</dbReference>
<dbReference type="InterPro" id="IPR050109">
    <property type="entry name" value="HTH-type_TetR-like_transc_reg"/>
</dbReference>
<dbReference type="SUPFAM" id="SSF48498">
    <property type="entry name" value="Tetracyclin repressor-like, C-terminal domain"/>
    <property type="match status" value="1"/>
</dbReference>
<dbReference type="InterPro" id="IPR009057">
    <property type="entry name" value="Homeodomain-like_sf"/>
</dbReference>
<organism evidence="4 5">
    <name type="scientific">Teichococcus globiformis</name>
    <dbReference type="NCBI Taxonomy" id="2307229"/>
    <lineage>
        <taxon>Bacteria</taxon>
        <taxon>Pseudomonadati</taxon>
        <taxon>Pseudomonadota</taxon>
        <taxon>Alphaproteobacteria</taxon>
        <taxon>Acetobacterales</taxon>
        <taxon>Roseomonadaceae</taxon>
        <taxon>Roseomonas</taxon>
    </lineage>
</organism>
<gene>
    <name evidence="4" type="ORF">ACFOD4_21185</name>
</gene>
<dbReference type="Proteomes" id="UP001595593">
    <property type="component" value="Unassembled WGS sequence"/>
</dbReference>
<dbReference type="EMBL" id="JBHRTN010000029">
    <property type="protein sequence ID" value="MFC3127586.1"/>
    <property type="molecule type" value="Genomic_DNA"/>
</dbReference>
<dbReference type="Gene3D" id="1.10.357.10">
    <property type="entry name" value="Tetracycline Repressor, domain 2"/>
    <property type="match status" value="1"/>
</dbReference>
<evidence type="ECO:0000256" key="2">
    <source>
        <dbReference type="PROSITE-ProRule" id="PRU00335"/>
    </source>
</evidence>
<evidence type="ECO:0000259" key="3">
    <source>
        <dbReference type="PROSITE" id="PS50977"/>
    </source>
</evidence>